<evidence type="ECO:0000313" key="3">
    <source>
        <dbReference type="EMBL" id="GEU92301.1"/>
    </source>
</evidence>
<dbReference type="InterPro" id="IPR001584">
    <property type="entry name" value="Integrase_cat-core"/>
</dbReference>
<dbReference type="PANTHER" id="PTHR11439">
    <property type="entry name" value="GAG-POL-RELATED RETROTRANSPOSON"/>
    <property type="match status" value="1"/>
</dbReference>
<dbReference type="InterPro" id="IPR036397">
    <property type="entry name" value="RNaseH_sf"/>
</dbReference>
<feature type="compositionally biased region" description="Polar residues" evidence="1">
    <location>
        <begin position="1299"/>
        <end position="1313"/>
    </location>
</feature>
<dbReference type="PROSITE" id="PS50994">
    <property type="entry name" value="INTEGRASE"/>
    <property type="match status" value="1"/>
</dbReference>
<dbReference type="InterPro" id="IPR057670">
    <property type="entry name" value="SH3_retrovirus"/>
</dbReference>
<dbReference type="GO" id="GO:0015074">
    <property type="term" value="P:DNA integration"/>
    <property type="evidence" value="ECO:0007669"/>
    <property type="project" value="InterPro"/>
</dbReference>
<organism evidence="3">
    <name type="scientific">Tanacetum cinerariifolium</name>
    <name type="common">Dalmatian daisy</name>
    <name type="synonym">Chrysanthemum cinerariifolium</name>
    <dbReference type="NCBI Taxonomy" id="118510"/>
    <lineage>
        <taxon>Eukaryota</taxon>
        <taxon>Viridiplantae</taxon>
        <taxon>Streptophyta</taxon>
        <taxon>Embryophyta</taxon>
        <taxon>Tracheophyta</taxon>
        <taxon>Spermatophyta</taxon>
        <taxon>Magnoliopsida</taxon>
        <taxon>eudicotyledons</taxon>
        <taxon>Gunneridae</taxon>
        <taxon>Pentapetalae</taxon>
        <taxon>asterids</taxon>
        <taxon>campanulids</taxon>
        <taxon>Asterales</taxon>
        <taxon>Asteraceae</taxon>
        <taxon>Asteroideae</taxon>
        <taxon>Anthemideae</taxon>
        <taxon>Anthemidinae</taxon>
        <taxon>Tanacetum</taxon>
    </lineage>
</organism>
<dbReference type="InterPro" id="IPR013103">
    <property type="entry name" value="RVT_2"/>
</dbReference>
<feature type="compositionally biased region" description="Acidic residues" evidence="1">
    <location>
        <begin position="1039"/>
        <end position="1078"/>
    </location>
</feature>
<feature type="region of interest" description="Disordered" evidence="1">
    <location>
        <begin position="1272"/>
        <end position="1333"/>
    </location>
</feature>
<feature type="region of interest" description="Disordered" evidence="1">
    <location>
        <begin position="936"/>
        <end position="1138"/>
    </location>
</feature>
<gene>
    <name evidence="3" type="ORF">Tci_064279</name>
</gene>
<feature type="compositionally biased region" description="Polar residues" evidence="1">
    <location>
        <begin position="199"/>
        <end position="216"/>
    </location>
</feature>
<feature type="compositionally biased region" description="Basic and acidic residues" evidence="1">
    <location>
        <begin position="966"/>
        <end position="977"/>
    </location>
</feature>
<dbReference type="GO" id="GO:0003676">
    <property type="term" value="F:nucleic acid binding"/>
    <property type="evidence" value="ECO:0007669"/>
    <property type="project" value="InterPro"/>
</dbReference>
<sequence length="1760" mass="199352">MEWDKVLLVQAEANGQILHDEELAFLVDLGIVEAQPTKTVITHNDAYQADDLDAYDSDCDEINTAKVALMANLSHYGSDDLAEKEESRNIDREIALEKHIKELNNIVFKRNQSAQTVHMLTKPQFFYDNTTKQALGFQNPFYLKKAQQLEPKLYDGNVIEKTNAIVIHDSEETLMLAEDCRSKMLLKQKDPMMSEKKVNTTPNSVNSPELTPSTRPTKVEVPKELPKVSMVGIYHETFVARSPQQNGVVERQTVATACYTQNRSIIRILYGKTPYELLHDKLPDLLFFHVFGALYYPTNYSENLGKLQPKADIGIFIGYAPTKKVFWIYNRRTRRIIKTIHVDFDKLTVMASKQSSLGPALHEMTPATISLGLVPNHTSSTSFVPPSRIDWDILFQPLFDELLTPLPSVDHPAPEVIALIAEVVALEPAASTGSPFSTAVDQDASLPKVSSDQSSSTYSIHTIMHPDHQIFEQNSKWTKDHLLENIIVWELVPRPDKVMVITLKWIYKLKLDELGGILKNKAWLVARGYRQEGGIDFKESFAPVARLKAIRIFLAFFAHMNLVVYQMDVKTAFLNGFVLASQTVLWIQITPITLDPTLFIRRNGNDLLLISQSPRGIFINQSKYALESLKKYGFESCDLVDTSMVEKSELDEDKEGKAVDPSHYHADHAGCQDTCHNTFGSMQFLGDRLISWSSKGQKSVAISSTEVEYIALSGCYAQIFWMRSQLTDYGLGFNKIPMNCDNKSVIALCCNNVQHSRSKHIDIRYHFIKEKIKNGLIKLYFFNTEYQLADIFTKVLGKERIEFLINKLGMRSFTPETLQQLTDEIDEELGHSGEIKMITDININKLHQPWRSFTTAINKYQSGKSIEHKDAKNSNEMCYPCFTKVIVNFFMTKNQSIPWRNKYDAILPIELTNEAIKNSKSYKEYYAIASGAEPPKTKASIRKKQSSSDTTMPPLTAKGKRLKTSAKVDKPTKEKQHAKTSKAKGLTVLLSGSGADEGTGILLEVPDVPTYESNDEEISWKSSKEDKDDEVNMSKHDEDVDDQSDDDDQNDDDDEQNDDDDDDDDDDEQTNLDNDDDDFIHPKFSTHYNEDKEEESLDPIFQTPSHDEKSDDEDNDKDSHGMNVDGDKMDDEGANEDDDANELYRDVNINLEDIGIDSIFNLNTKSTPRTNQFAKAISLILGIVDKYLDHRMDETVKTIKEQVKEQVKAQVSKILPKLKKTVNEQLEAEVLTRSSNSSKTSHTVAANLSELELKKILIEKIENTVTLKRCRDDEDKDKEPSAESNWGSKRRQAGKELKSTSTPKENTSKTTGKATEGSKSQHKSANDNLARKDNSRTSFNELMDTPLDFSAFVMNWFKLDTLTLELLASPTYELMKGSCKSLVELEFFLKEVYKATTNQLDWNNPEGYLKMEVKRRSVKVKELQERCIIKAFQVIKSRKIDALKRTPSFLESLGIDLNLVIQNKARLVAVGYSQQEGIHYDETFSLVARIQAIRLFLAYPAHKDFIAFQMDVKTAFLNGILKEEVYVGQPLGFVSKQYPYHVEKGTTELYFIGLLETTFDKDAVLMFVFPEDVTGSVNLTRLVLFIGVTAISLSPNLLMHRQVGITHETSIAYSPQQNGVVERRNRTLIEAAHTMLIYAQDSLFLWAEDLLFQPLFDELLTPPPSVDPPAPEVIAPIDEVVAPELVESIVIPHDVEEDNHDIEVAHMGNDPLFGMPIPEVASDQSLSTAYKDALTQSCWIEAIQEELNEFKQLDVWELIP</sequence>
<dbReference type="EMBL" id="BKCJ010010597">
    <property type="protein sequence ID" value="GEU92301.1"/>
    <property type="molecule type" value="Genomic_DNA"/>
</dbReference>
<protein>
    <submittedName>
        <fullName evidence="3">Copia protein</fullName>
    </submittedName>
</protein>
<proteinExistence type="predicted"/>
<reference evidence="3" key="1">
    <citation type="journal article" date="2019" name="Sci. Rep.">
        <title>Draft genome of Tanacetum cinerariifolium, the natural source of mosquito coil.</title>
        <authorList>
            <person name="Yamashiro T."/>
            <person name="Shiraishi A."/>
            <person name="Satake H."/>
            <person name="Nakayama K."/>
        </authorList>
    </citation>
    <scope>NUCLEOTIDE SEQUENCE</scope>
</reference>
<feature type="compositionally biased region" description="Basic and acidic residues" evidence="1">
    <location>
        <begin position="1018"/>
        <end position="1038"/>
    </location>
</feature>
<dbReference type="Pfam" id="PF07727">
    <property type="entry name" value="RVT_2"/>
    <property type="match status" value="2"/>
</dbReference>
<evidence type="ECO:0000259" key="2">
    <source>
        <dbReference type="PROSITE" id="PS50994"/>
    </source>
</evidence>
<dbReference type="PANTHER" id="PTHR11439:SF483">
    <property type="entry name" value="PEPTIDE SYNTHASE GLIP-LIKE, PUTATIVE (AFU_ORTHOLOGUE AFUA_3G12920)-RELATED"/>
    <property type="match status" value="1"/>
</dbReference>
<accession>A0A6L2P1C2</accession>
<feature type="region of interest" description="Disordered" evidence="1">
    <location>
        <begin position="193"/>
        <end position="219"/>
    </location>
</feature>
<feature type="compositionally biased region" description="Basic and acidic residues" evidence="1">
    <location>
        <begin position="1272"/>
        <end position="1281"/>
    </location>
</feature>
<dbReference type="InterPro" id="IPR012337">
    <property type="entry name" value="RNaseH-like_sf"/>
</dbReference>
<name>A0A6L2P1C2_TANCI</name>
<dbReference type="CDD" id="cd09272">
    <property type="entry name" value="RNase_HI_RT_Ty1"/>
    <property type="match status" value="1"/>
</dbReference>
<dbReference type="Gene3D" id="3.30.420.10">
    <property type="entry name" value="Ribonuclease H-like superfamily/Ribonuclease H"/>
    <property type="match status" value="1"/>
</dbReference>
<evidence type="ECO:0000256" key="1">
    <source>
        <dbReference type="SAM" id="MobiDB-lite"/>
    </source>
</evidence>
<dbReference type="Pfam" id="PF25597">
    <property type="entry name" value="SH3_retrovirus"/>
    <property type="match status" value="1"/>
</dbReference>
<dbReference type="SUPFAM" id="SSF53098">
    <property type="entry name" value="Ribonuclease H-like"/>
    <property type="match status" value="2"/>
</dbReference>
<feature type="compositionally biased region" description="Acidic residues" evidence="1">
    <location>
        <begin position="1128"/>
        <end position="1138"/>
    </location>
</feature>
<feature type="domain" description="Integrase catalytic" evidence="2">
    <location>
        <begin position="1496"/>
        <end position="1684"/>
    </location>
</feature>
<comment type="caution">
    <text evidence="3">The sequence shown here is derived from an EMBL/GenBank/DDBJ whole genome shotgun (WGS) entry which is preliminary data.</text>
</comment>